<dbReference type="PANTHER" id="PTHR48107">
    <property type="entry name" value="NADPH-DEPENDENT ALDEHYDE REDUCTASE-LIKE PROTEIN, CHLOROPLASTIC-RELATED"/>
    <property type="match status" value="1"/>
</dbReference>
<evidence type="ECO:0000313" key="5">
    <source>
        <dbReference type="Proteomes" id="UP000030672"/>
    </source>
</evidence>
<organism evidence="4 5">
    <name type="scientific">Aureobasidium melanogenum (strain CBS 110374)</name>
    <name type="common">Aureobasidium pullulans var. melanogenum</name>
    <dbReference type="NCBI Taxonomy" id="1043003"/>
    <lineage>
        <taxon>Eukaryota</taxon>
        <taxon>Fungi</taxon>
        <taxon>Dikarya</taxon>
        <taxon>Ascomycota</taxon>
        <taxon>Pezizomycotina</taxon>
        <taxon>Dothideomycetes</taxon>
        <taxon>Dothideomycetidae</taxon>
        <taxon>Dothideales</taxon>
        <taxon>Saccotheciaceae</taxon>
        <taxon>Aureobasidium</taxon>
    </lineage>
</organism>
<dbReference type="Proteomes" id="UP000030672">
    <property type="component" value="Unassembled WGS sequence"/>
</dbReference>
<dbReference type="FunFam" id="3.40.50.720:FF:000084">
    <property type="entry name" value="Short-chain dehydrogenase reductase"/>
    <property type="match status" value="1"/>
</dbReference>
<gene>
    <name evidence="4" type="ORF">M437DRAFT_39618</name>
</gene>
<keyword evidence="2" id="KW-0521">NADP</keyword>
<evidence type="ECO:0000256" key="2">
    <source>
        <dbReference type="ARBA" id="ARBA00022857"/>
    </source>
</evidence>
<dbReference type="InterPro" id="IPR036291">
    <property type="entry name" value="NAD(P)-bd_dom_sf"/>
</dbReference>
<keyword evidence="3" id="KW-0560">Oxidoreductase</keyword>
<dbReference type="Gene3D" id="3.40.50.720">
    <property type="entry name" value="NAD(P)-binding Rossmann-like Domain"/>
    <property type="match status" value="1"/>
</dbReference>
<dbReference type="GeneID" id="63913416"/>
<dbReference type="PRINTS" id="PR00080">
    <property type="entry name" value="SDRFAMILY"/>
</dbReference>
<evidence type="ECO:0000256" key="3">
    <source>
        <dbReference type="ARBA" id="ARBA00023002"/>
    </source>
</evidence>
<dbReference type="SUPFAM" id="SSF51735">
    <property type="entry name" value="NAD(P)-binding Rossmann-fold domains"/>
    <property type="match status" value="1"/>
</dbReference>
<comment type="similarity">
    <text evidence="1">Belongs to the short-chain dehydrogenases/reductases (SDR) family.</text>
</comment>
<dbReference type="GO" id="GO:0016614">
    <property type="term" value="F:oxidoreductase activity, acting on CH-OH group of donors"/>
    <property type="evidence" value="ECO:0007669"/>
    <property type="project" value="UniProtKB-ARBA"/>
</dbReference>
<dbReference type="PROSITE" id="PS00061">
    <property type="entry name" value="ADH_SHORT"/>
    <property type="match status" value="1"/>
</dbReference>
<dbReference type="InterPro" id="IPR002347">
    <property type="entry name" value="SDR_fam"/>
</dbReference>
<dbReference type="HOGENOM" id="CLU_010194_4_3_1"/>
<name>A0A074W8U1_AURM1</name>
<proteinExistence type="inferred from homology"/>
<evidence type="ECO:0000256" key="1">
    <source>
        <dbReference type="ARBA" id="ARBA00006484"/>
    </source>
</evidence>
<dbReference type="Pfam" id="PF13561">
    <property type="entry name" value="adh_short_C2"/>
    <property type="match status" value="1"/>
</dbReference>
<dbReference type="EMBL" id="KL584825">
    <property type="protein sequence ID" value="KEQ66342.1"/>
    <property type="molecule type" value="Genomic_DNA"/>
</dbReference>
<dbReference type="RefSeq" id="XP_040883365.1">
    <property type="nucleotide sequence ID" value="XM_041020043.1"/>
</dbReference>
<dbReference type="STRING" id="1043003.A0A074W8U1"/>
<dbReference type="AlphaFoldDB" id="A0A074W8U1"/>
<protein>
    <submittedName>
        <fullName evidence="4">NAD(P)-binding protein</fullName>
    </submittedName>
</protein>
<accession>A0A074W8U1</accession>
<dbReference type="InterPro" id="IPR020904">
    <property type="entry name" value="Sc_DH/Rdtase_CS"/>
</dbReference>
<keyword evidence="5" id="KW-1185">Reference proteome</keyword>
<sequence>MSSDDKINTAYNIDIKAQDQTPGAGLDSQLDPPANWTQLEFWDDDENPHLEEYEGRGLLKNKTVLITGGDSGIGRSVAILMAREGADITICYLPEEQEDADWTLEQIKKAGRKGHGIALNLRDDGSCKKAVEEHVQVHGKLNVLVNNASMQEVCEEHADIDMDVVQKTFQTNIIQMMAMTKYALKHMKRGSSIINSCSVAGYMGNPSMVDYSSTKGAIASFTRSLAQQQAPKGIRVNAVAPGIIWTPLQAATKGNPPEALRRIGVAEAPIRRPGMPVEVATAYVFLASPYGSYFTGEALHGTGGLEVQG</sequence>
<dbReference type="PANTHER" id="PTHR48107:SF16">
    <property type="entry name" value="NADPH-DEPENDENT ALDEHYDE REDUCTASE 1, CHLOROPLASTIC"/>
    <property type="match status" value="1"/>
</dbReference>
<evidence type="ECO:0000313" key="4">
    <source>
        <dbReference type="EMBL" id="KEQ66342.1"/>
    </source>
</evidence>
<dbReference type="PRINTS" id="PR00081">
    <property type="entry name" value="GDHRDH"/>
</dbReference>
<reference evidence="4 5" key="1">
    <citation type="journal article" date="2014" name="BMC Genomics">
        <title>Genome sequencing of four Aureobasidium pullulans varieties: biotechnological potential, stress tolerance, and description of new species.</title>
        <authorList>
            <person name="Gostin Ar C."/>
            <person name="Ohm R.A."/>
            <person name="Kogej T."/>
            <person name="Sonjak S."/>
            <person name="Turk M."/>
            <person name="Zajc J."/>
            <person name="Zalar P."/>
            <person name="Grube M."/>
            <person name="Sun H."/>
            <person name="Han J."/>
            <person name="Sharma A."/>
            <person name="Chiniquy J."/>
            <person name="Ngan C.Y."/>
            <person name="Lipzen A."/>
            <person name="Barry K."/>
            <person name="Grigoriev I.V."/>
            <person name="Gunde-Cimerman N."/>
        </authorList>
    </citation>
    <scope>NUCLEOTIDE SEQUENCE [LARGE SCALE GENOMIC DNA]</scope>
    <source>
        <strain evidence="4 5">CBS 110374</strain>
    </source>
</reference>